<evidence type="ECO:0000313" key="2">
    <source>
        <dbReference type="Proteomes" id="UP000634136"/>
    </source>
</evidence>
<proteinExistence type="predicted"/>
<dbReference type="EMBL" id="JAAIUW010000001">
    <property type="protein sequence ID" value="KAF7844474.1"/>
    <property type="molecule type" value="Genomic_DNA"/>
</dbReference>
<dbReference type="AlphaFoldDB" id="A0A834XHJ4"/>
<evidence type="ECO:0000313" key="1">
    <source>
        <dbReference type="EMBL" id="KAF7844474.1"/>
    </source>
</evidence>
<organism evidence="1 2">
    <name type="scientific">Senna tora</name>
    <dbReference type="NCBI Taxonomy" id="362788"/>
    <lineage>
        <taxon>Eukaryota</taxon>
        <taxon>Viridiplantae</taxon>
        <taxon>Streptophyta</taxon>
        <taxon>Embryophyta</taxon>
        <taxon>Tracheophyta</taxon>
        <taxon>Spermatophyta</taxon>
        <taxon>Magnoliopsida</taxon>
        <taxon>eudicotyledons</taxon>
        <taxon>Gunneridae</taxon>
        <taxon>Pentapetalae</taxon>
        <taxon>rosids</taxon>
        <taxon>fabids</taxon>
        <taxon>Fabales</taxon>
        <taxon>Fabaceae</taxon>
        <taxon>Caesalpinioideae</taxon>
        <taxon>Cassia clade</taxon>
        <taxon>Senna</taxon>
    </lineage>
</organism>
<gene>
    <name evidence="1" type="ORF">G2W53_001379</name>
</gene>
<accession>A0A834XHJ4</accession>
<dbReference type="InterPro" id="IPR012340">
    <property type="entry name" value="NA-bd_OB-fold"/>
</dbReference>
<name>A0A834XHJ4_9FABA</name>
<keyword evidence="2" id="KW-1185">Reference proteome</keyword>
<reference evidence="1" key="1">
    <citation type="submission" date="2020-09" db="EMBL/GenBank/DDBJ databases">
        <title>Genome-Enabled Discovery of Anthraquinone Biosynthesis in Senna tora.</title>
        <authorList>
            <person name="Kang S.-H."/>
            <person name="Pandey R.P."/>
            <person name="Lee C.-M."/>
            <person name="Sim J.-S."/>
            <person name="Jeong J.-T."/>
            <person name="Choi B.-S."/>
            <person name="Jung M."/>
            <person name="Ginzburg D."/>
            <person name="Zhao K."/>
            <person name="Won S.Y."/>
            <person name="Oh T.-J."/>
            <person name="Yu Y."/>
            <person name="Kim N.-H."/>
            <person name="Lee O.R."/>
            <person name="Lee T.-H."/>
            <person name="Bashyal P."/>
            <person name="Kim T.-S."/>
            <person name="Lee W.-H."/>
            <person name="Kawkins C."/>
            <person name="Kim C.-K."/>
            <person name="Kim J.S."/>
            <person name="Ahn B.O."/>
            <person name="Rhee S.Y."/>
            <person name="Sohng J.K."/>
        </authorList>
    </citation>
    <scope>NUCLEOTIDE SEQUENCE</scope>
    <source>
        <tissue evidence="1">Leaf</tissue>
    </source>
</reference>
<comment type="caution">
    <text evidence="1">The sequence shown here is derived from an EMBL/GenBank/DDBJ whole genome shotgun (WGS) entry which is preliminary data.</text>
</comment>
<dbReference type="Gene3D" id="2.40.50.140">
    <property type="entry name" value="Nucleic acid-binding proteins"/>
    <property type="match status" value="1"/>
</dbReference>
<sequence length="195" mass="22558">MQINRVAIEIADACGNFLQVHLCDAHLHKFRTFLKNFIGGMAIFAIQCCKIQDIYGVTFATTFMYPIRIFLNDEIISFNDLNLHSQQFVMEPMVVNGNPSYISSQHSDEPFANIQLTSISELFLTSEYTVHFILATMMKFNTSLGWYYNSCIFYMEELDYENDMYYCYNCSRSLIAPNIRFKIVVDVIDNSGCAR</sequence>
<dbReference type="Proteomes" id="UP000634136">
    <property type="component" value="Unassembled WGS sequence"/>
</dbReference>
<protein>
    <submittedName>
        <fullName evidence="1">Replication factor A protein 1-like</fullName>
    </submittedName>
</protein>